<dbReference type="EMBL" id="JAPZPY010000010">
    <property type="protein sequence ID" value="MCZ8381216.1"/>
    <property type="molecule type" value="Genomic_DNA"/>
</dbReference>
<gene>
    <name evidence="15" type="ORF">O6P37_20295</name>
</gene>
<evidence type="ECO:0000256" key="2">
    <source>
        <dbReference type="ARBA" id="ARBA00005189"/>
    </source>
</evidence>
<evidence type="ECO:0000256" key="3">
    <source>
        <dbReference type="ARBA" id="ARBA00009587"/>
    </source>
</evidence>
<comment type="pathway">
    <text evidence="2">Lipid metabolism.</text>
</comment>
<evidence type="ECO:0000256" key="5">
    <source>
        <dbReference type="ARBA" id="ARBA00022516"/>
    </source>
</evidence>
<dbReference type="EC" id="2.3.1.20" evidence="4 11"/>
<dbReference type="RefSeq" id="WP_269895771.1">
    <property type="nucleotide sequence ID" value="NZ_JAPZPY010000010.1"/>
</dbReference>
<keyword evidence="7 11" id="KW-0319">Glycerol metabolism</keyword>
<feature type="compositionally biased region" description="Pro residues" evidence="12">
    <location>
        <begin position="168"/>
        <end position="179"/>
    </location>
</feature>
<evidence type="ECO:0000256" key="4">
    <source>
        <dbReference type="ARBA" id="ARBA00013244"/>
    </source>
</evidence>
<evidence type="ECO:0000256" key="12">
    <source>
        <dbReference type="SAM" id="MobiDB-lite"/>
    </source>
</evidence>
<comment type="pathway">
    <text evidence="1 11">Glycerolipid metabolism; triacylglycerol biosynthesis.</text>
</comment>
<dbReference type="InterPro" id="IPR014292">
    <property type="entry name" value="Acyl_transf_WS/DGAT"/>
</dbReference>
<dbReference type="PANTHER" id="PTHR31650:SF1">
    <property type="entry name" value="WAX ESTER SYNTHASE_DIACYLGLYCEROL ACYLTRANSFERASE 4-RELATED"/>
    <property type="match status" value="1"/>
</dbReference>
<keyword evidence="16" id="KW-1185">Reference proteome</keyword>
<dbReference type="SUPFAM" id="SSF52777">
    <property type="entry name" value="CoA-dependent acyltransferases"/>
    <property type="match status" value="1"/>
</dbReference>
<keyword evidence="8 11" id="KW-0443">Lipid metabolism</keyword>
<dbReference type="InterPro" id="IPR045034">
    <property type="entry name" value="O-acyltransferase_WSD1-like"/>
</dbReference>
<accession>A0ABT4PXJ5</accession>
<sequence>MTIQRLSGFDTSLLRLETAAEPMTISVVLELDTSTMPRGYRFETFREDLLGHIGAVPEFRTMLSDRRTDLGNPLWVQDRDFDVDRHLHRVELPAPGGRHELSELVSRLVAVPLDRTRPLWEMWMIEGLSDSAFGTDGRIAVLTKIHHSMLDGSGSRDLFSRLLGTDPDPSPPAPVPDAAPPSRTVIARDGLARIGRRIRHFFTAVLPASATALVKVVRRTATGRGTTGVLSAPRTLFNGDITTRRAVAYTGLSLVDVKAVKNAFGVKVNDVVLAVVSGAIRRYLVDRDALPEEALVAMIPIGVVDESDLSGANNMSVMFSSLHTHVADPVQRLLAVAAATARAKEASADIVGTLVRDWAECAPGLMGAVTWLYARSGLSGRRPWFNLSLSNVIGALEQSYLLGATVRRIYPLGPVLNGVGLNVSVGTYYGHFDVGLVACADLLPDVWELADGLPVALAELLSAADELTAKSS</sequence>
<evidence type="ECO:0000259" key="14">
    <source>
        <dbReference type="Pfam" id="PF06974"/>
    </source>
</evidence>
<feature type="domain" description="O-acyltransferase WSD1 C-terminal" evidence="14">
    <location>
        <begin position="313"/>
        <end position="460"/>
    </location>
</feature>
<keyword evidence="6 11" id="KW-0808">Transferase</keyword>
<evidence type="ECO:0000256" key="9">
    <source>
        <dbReference type="ARBA" id="ARBA00023315"/>
    </source>
</evidence>
<dbReference type="Pfam" id="PF06974">
    <property type="entry name" value="WS_DGAT_C"/>
    <property type="match status" value="1"/>
</dbReference>
<reference evidence="15" key="1">
    <citation type="submission" date="2022-12" db="EMBL/GenBank/DDBJ databases">
        <authorList>
            <person name="Deng Y."/>
            <person name="Zhang Y.-Q."/>
        </authorList>
    </citation>
    <scope>NUCLEOTIDE SEQUENCE</scope>
    <source>
        <strain evidence="15">CPCC 205372</strain>
    </source>
</reference>
<dbReference type="PANTHER" id="PTHR31650">
    <property type="entry name" value="O-ACYLTRANSFERASE (WSD1-LIKE) FAMILY PROTEIN"/>
    <property type="match status" value="1"/>
</dbReference>
<feature type="domain" description="O-acyltransferase WSD1-like N-terminal" evidence="13">
    <location>
        <begin position="6"/>
        <end position="272"/>
    </location>
</feature>
<protein>
    <recommendedName>
        <fullName evidence="4 11">Diacylglycerol O-acyltransferase</fullName>
        <ecNumber evidence="4 11">2.3.1.20</ecNumber>
    </recommendedName>
</protein>
<evidence type="ECO:0000313" key="16">
    <source>
        <dbReference type="Proteomes" id="UP001142153"/>
    </source>
</evidence>
<comment type="catalytic activity">
    <reaction evidence="10 11">
        <text>an acyl-CoA + a 1,2-diacyl-sn-glycerol = a triacyl-sn-glycerol + CoA</text>
        <dbReference type="Rhea" id="RHEA:10868"/>
        <dbReference type="ChEBI" id="CHEBI:17815"/>
        <dbReference type="ChEBI" id="CHEBI:57287"/>
        <dbReference type="ChEBI" id="CHEBI:58342"/>
        <dbReference type="ChEBI" id="CHEBI:64615"/>
        <dbReference type="EC" id="2.3.1.20"/>
    </reaction>
</comment>
<evidence type="ECO:0000256" key="8">
    <source>
        <dbReference type="ARBA" id="ARBA00023098"/>
    </source>
</evidence>
<evidence type="ECO:0000256" key="10">
    <source>
        <dbReference type="ARBA" id="ARBA00048109"/>
    </source>
</evidence>
<comment type="similarity">
    <text evidence="3 11">Belongs to the long-chain O-acyltransferase family.</text>
</comment>
<dbReference type="Pfam" id="PF03007">
    <property type="entry name" value="WS_DGAT_cat"/>
    <property type="match status" value="1"/>
</dbReference>
<evidence type="ECO:0000256" key="11">
    <source>
        <dbReference type="RuleBase" id="RU361241"/>
    </source>
</evidence>
<dbReference type="InterPro" id="IPR009721">
    <property type="entry name" value="O-acyltransferase_WSD1_C"/>
</dbReference>
<comment type="caution">
    <text evidence="15">The sequence shown here is derived from an EMBL/GenBank/DDBJ whole genome shotgun (WGS) entry which is preliminary data.</text>
</comment>
<evidence type="ECO:0000256" key="6">
    <source>
        <dbReference type="ARBA" id="ARBA00022679"/>
    </source>
</evidence>
<feature type="region of interest" description="Disordered" evidence="12">
    <location>
        <begin position="160"/>
        <end position="182"/>
    </location>
</feature>
<proteinExistence type="inferred from homology"/>
<evidence type="ECO:0000259" key="13">
    <source>
        <dbReference type="Pfam" id="PF03007"/>
    </source>
</evidence>
<evidence type="ECO:0000256" key="7">
    <source>
        <dbReference type="ARBA" id="ARBA00022798"/>
    </source>
</evidence>
<keyword evidence="5 11" id="KW-0444">Lipid biosynthesis</keyword>
<evidence type="ECO:0000256" key="1">
    <source>
        <dbReference type="ARBA" id="ARBA00004771"/>
    </source>
</evidence>
<organism evidence="15 16">
    <name type="scientific">Mycobacterium hippophais</name>
    <dbReference type="NCBI Taxonomy" id="3016340"/>
    <lineage>
        <taxon>Bacteria</taxon>
        <taxon>Bacillati</taxon>
        <taxon>Actinomycetota</taxon>
        <taxon>Actinomycetes</taxon>
        <taxon>Mycobacteriales</taxon>
        <taxon>Mycobacteriaceae</taxon>
        <taxon>Mycobacterium</taxon>
    </lineage>
</organism>
<name>A0ABT4PXJ5_9MYCO</name>
<evidence type="ECO:0000313" key="15">
    <source>
        <dbReference type="EMBL" id="MCZ8381216.1"/>
    </source>
</evidence>
<dbReference type="Proteomes" id="UP001142153">
    <property type="component" value="Unassembled WGS sequence"/>
</dbReference>
<keyword evidence="9 11" id="KW-0012">Acyltransferase</keyword>
<dbReference type="InterPro" id="IPR004255">
    <property type="entry name" value="O-acyltransferase_WSD1_N"/>
</dbReference>
<dbReference type="NCBIfam" id="TIGR02946">
    <property type="entry name" value="acyl_WS_DGAT"/>
    <property type="match status" value="1"/>
</dbReference>